<evidence type="ECO:0000256" key="1">
    <source>
        <dbReference type="SAM" id="MobiDB-lite"/>
    </source>
</evidence>
<name>A0A1V6X830_PENNA</name>
<keyword evidence="3" id="KW-1185">Reference proteome</keyword>
<accession>A0A1V6X830</accession>
<gene>
    <name evidence="2" type="ORF">PENNAL_c0107G09199</name>
</gene>
<feature type="region of interest" description="Disordered" evidence="1">
    <location>
        <begin position="245"/>
        <end position="348"/>
    </location>
</feature>
<proteinExistence type="predicted"/>
<evidence type="ECO:0000313" key="3">
    <source>
        <dbReference type="Proteomes" id="UP000191691"/>
    </source>
</evidence>
<comment type="caution">
    <text evidence="2">The sequence shown here is derived from an EMBL/GenBank/DDBJ whole genome shotgun (WGS) entry which is preliminary data.</text>
</comment>
<sequence>MSLTVADFLEPWVVDAEELRHTLADSARSTSVDRRYEVLGQTQPWHSFYSYDIRSVPVLRHFLETEFTPRWQAWISDVSRVIYSERMLENLYSSTLVTRVNIALQHAIPSGDRRITIITCPGAFDSHDPDVKGGKRTVILPDWIALEGEYKPHDDSFPNLEELAFCGKVVAVGDTKLVSRRLASSEVDEKAKDTIAGTHSCHRSYLAQVQHYAKMLRTRFGFVLTNKELVLAQFLREEEPAPRLYDQRGLRSSTGPPLHLGLSSDFQSSSAEEIDESPVDEPSPFYLSQLKRRHDSSDNPTLSRRSPAPVDPLEDQNIDGLPSTPSVPPTVVDDLPSSPPRPSQAVQQPMPIKLVSTPDQTAPQPLPPMHTTASPIQPNGLVGSPFGLLSSEPSFPQSSGTPYLSSERDYDIGKVLVKSFRIPNPCDKDEVWIAKELHPAKALFVMLMHASSVGALGRQIGKDEVLFEDQSREE</sequence>
<protein>
    <submittedName>
        <fullName evidence="2">Uncharacterized protein</fullName>
    </submittedName>
</protein>
<organism evidence="2 3">
    <name type="scientific">Penicillium nalgiovense</name>
    <dbReference type="NCBI Taxonomy" id="60175"/>
    <lineage>
        <taxon>Eukaryota</taxon>
        <taxon>Fungi</taxon>
        <taxon>Dikarya</taxon>
        <taxon>Ascomycota</taxon>
        <taxon>Pezizomycotina</taxon>
        <taxon>Eurotiomycetes</taxon>
        <taxon>Eurotiomycetidae</taxon>
        <taxon>Eurotiales</taxon>
        <taxon>Aspergillaceae</taxon>
        <taxon>Penicillium</taxon>
    </lineage>
</organism>
<feature type="compositionally biased region" description="Low complexity" evidence="1">
    <location>
        <begin position="321"/>
        <end position="336"/>
    </location>
</feature>
<dbReference type="AlphaFoldDB" id="A0A1V6X830"/>
<dbReference type="EMBL" id="MOOB01000107">
    <property type="protein sequence ID" value="OQE71312.1"/>
    <property type="molecule type" value="Genomic_DNA"/>
</dbReference>
<evidence type="ECO:0000313" key="2">
    <source>
        <dbReference type="EMBL" id="OQE71312.1"/>
    </source>
</evidence>
<dbReference type="Proteomes" id="UP000191691">
    <property type="component" value="Unassembled WGS sequence"/>
</dbReference>
<reference evidence="3" key="1">
    <citation type="journal article" date="2017" name="Nat. Microbiol.">
        <title>Global analysis of biosynthetic gene clusters reveals vast potential of secondary metabolite production in Penicillium species.</title>
        <authorList>
            <person name="Nielsen J.C."/>
            <person name="Grijseels S."/>
            <person name="Prigent S."/>
            <person name="Ji B."/>
            <person name="Dainat J."/>
            <person name="Nielsen K.F."/>
            <person name="Frisvad J.C."/>
            <person name="Workman M."/>
            <person name="Nielsen J."/>
        </authorList>
    </citation>
    <scope>NUCLEOTIDE SEQUENCE [LARGE SCALE GENOMIC DNA]</scope>
    <source>
        <strain evidence="3">IBT 13039</strain>
    </source>
</reference>